<evidence type="ECO:0000256" key="1">
    <source>
        <dbReference type="SAM" id="Phobius"/>
    </source>
</evidence>
<accession>A0ABV8KR39</accession>
<dbReference type="EMBL" id="JBHSBN010000016">
    <property type="protein sequence ID" value="MFC4108463.1"/>
    <property type="molecule type" value="Genomic_DNA"/>
</dbReference>
<dbReference type="RefSeq" id="WP_377548768.1">
    <property type="nucleotide sequence ID" value="NZ_JBHSBN010000016.1"/>
</dbReference>
<comment type="caution">
    <text evidence="2">The sequence shown here is derived from an EMBL/GenBank/DDBJ whole genome shotgun (WGS) entry which is preliminary data.</text>
</comment>
<dbReference type="Proteomes" id="UP001595868">
    <property type="component" value="Unassembled WGS sequence"/>
</dbReference>
<keyword evidence="1" id="KW-0472">Membrane</keyword>
<sequence>MNEFTSTMLCCVLPVAIIVIMFVAGVKKEQAEEAALRSVGPVEKRVGRSVVLHSNPYRISVDTPGGRQTWPLTADTAISVETAGSITAVRGRNLSAKAVGGALTGGAGLFVFGNAKTSEVDNRELYIVIESDTLAHVSKVDPKLGQEARQFAASVNLIARQMGSDSVSKEPKNEDQED</sequence>
<proteinExistence type="predicted"/>
<keyword evidence="3" id="KW-1185">Reference proteome</keyword>
<protein>
    <submittedName>
        <fullName evidence="2">Uncharacterized protein</fullName>
    </submittedName>
</protein>
<feature type="transmembrane region" description="Helical" evidence="1">
    <location>
        <begin position="6"/>
        <end position="26"/>
    </location>
</feature>
<name>A0ABV8KR39_9ACTN</name>
<gene>
    <name evidence="2" type="ORF">ACFOX0_21325</name>
</gene>
<keyword evidence="1" id="KW-0812">Transmembrane</keyword>
<evidence type="ECO:0000313" key="2">
    <source>
        <dbReference type="EMBL" id="MFC4108463.1"/>
    </source>
</evidence>
<reference evidence="3" key="1">
    <citation type="journal article" date="2019" name="Int. J. Syst. Evol. Microbiol.">
        <title>The Global Catalogue of Microorganisms (GCM) 10K type strain sequencing project: providing services to taxonomists for standard genome sequencing and annotation.</title>
        <authorList>
            <consortium name="The Broad Institute Genomics Platform"/>
            <consortium name="The Broad Institute Genome Sequencing Center for Infectious Disease"/>
            <person name="Wu L."/>
            <person name="Ma J."/>
        </authorList>
    </citation>
    <scope>NUCLEOTIDE SEQUENCE [LARGE SCALE GENOMIC DNA]</scope>
    <source>
        <strain evidence="3">2902at01</strain>
    </source>
</reference>
<evidence type="ECO:0000313" key="3">
    <source>
        <dbReference type="Proteomes" id="UP001595868"/>
    </source>
</evidence>
<organism evidence="2 3">
    <name type="scientific">Micromonospora zhanjiangensis</name>
    <dbReference type="NCBI Taxonomy" id="1522057"/>
    <lineage>
        <taxon>Bacteria</taxon>
        <taxon>Bacillati</taxon>
        <taxon>Actinomycetota</taxon>
        <taxon>Actinomycetes</taxon>
        <taxon>Micromonosporales</taxon>
        <taxon>Micromonosporaceae</taxon>
        <taxon>Micromonospora</taxon>
    </lineage>
</organism>
<keyword evidence="1" id="KW-1133">Transmembrane helix</keyword>